<sequence>MAAAGEITAAEFLLGSRRQNLFLLRNSPKQRCRLLWGTLRRGSSLMGISSRGISWRGSLPVKPRAVISGGVSSSVDEESNKIERTAEEVIHFYRVPLIQESATAELLKSVQTKISNQIVGLETEQCFNIGLASGLSSEKLGVLKWILRETYEPENLGSESFLDKKKREGISVVVVEVGPRLSFTTAWSANAVSVCQACGLTEVTRMERSRRYSLYIKAGTGVLQDQQIREFAAMVHDRMTECVYTQKLTSFETNVVPEEVLYVPVMERGREALEEINEKMGLAFDEQDLQYYTRLFRDDIKRNPTTVELFDIAQSNSEHSRHWFFNGKIVIDGQPMNRTLMQIVKSTLQANPNNSVIGFKDNSSAIKGFLVKQLRPTYPGSACPLSPSTCDLDVLFTAETHNFPCAVAPYPGAETGAGGRIRDTHATGRGSIIVASTAGYCVGNLNMEGSYAPWEDAGFTYPPNLASPLQILIDASNGASDYGNKFGEPLIQGYTRTFGMRLPSGERREWLKPIMFSAGIGQIDHTHIAKGEPDIGMLVVKIGGPAYRIGMGGGAASSMVSGQNDAELDFNAVQRGDAEMAQKLYRVVRACVEMRENNPIVSIHDQGAGGNCNVVKEIIYPKGAEINIRAIVVGDHTMSVLEIWGAEYQEQDAILVKPESRSLLQSICGRERVSMAVIGTISGDGRVVLVDSLAMERCLSSGLPLPPPAVDLELEKVLGDMPQKCFEFKRMVQAREPLDIAPGTTLMDSLKRVLRLPSICSKRFLTTKVDRCVTGLVAQQQTVGPLQITLSDVAVIAQTYSDLTGGACAIGEQPIKGLLDPKAMARLAVGEALTNLVWAKVTSLSDVKASGNWMYAAKLDGEGAAMYDAATALSEAMIDLGIAIDGGKDSLSMAAHASDEVVKAPGNLVISVYVTCPDITLTVTPDLKLGDDGILLHIDLAKGKRRLGGSALAQCFDQVGDECPDLDDVPYLKRVFEGVQKLLADGLISAGHDISDGGLIVCILEMAFAGNCGVCLDLTSQGRSLFHILFAEELGLVVEVSKQNLETVMGKLLESDISAEVIGQVTALPTIELRVDGVTQLEEGTPHLRDMWEETSFQLEGFQRLASCVELEKDGLKNRHQPSWALSFIPSWTDEKWMAATSKPKVAVIREEGSNGDREMSAAFYAAGFEPWDVSMSDLLSGAVSPHEFRGIVFVGGFSYADVLDSAKGWSASIRFNQPLLTQFQEFYSRPNTFSLGVCNGCQLMALLGWVPGGQVGGVLGAGGDPSQPRFIHNESGRFECRFTSVTIGDSPAIMFKGMEGSTLGVWAAHGEGRAYFPDDGVLDCVLKSSLAPVRYCDDDGRTTEVYPFNPNGSPLGVAAICSPDGRHLAMMPHPERCFLMWQYPWYPEQWNVDKKGPSPWLRMFQNAREWCS</sequence>
<dbReference type="InterPro" id="IPR036676">
    <property type="entry name" value="PurM-like_C_sf"/>
</dbReference>
<evidence type="ECO:0000256" key="4">
    <source>
        <dbReference type="ARBA" id="ARBA00022598"/>
    </source>
</evidence>
<keyword evidence="10" id="KW-0315">Glutamine amidotransferase</keyword>
<evidence type="ECO:0000256" key="8">
    <source>
        <dbReference type="ARBA" id="ARBA00022840"/>
    </source>
</evidence>
<dbReference type="FunFam" id="1.10.8.750:FF:000001">
    <property type="entry name" value="Putative phosphoribosylformylglycinamidine synthase"/>
    <property type="match status" value="1"/>
</dbReference>
<reference evidence="18 19" key="1">
    <citation type="submission" date="2020-04" db="EMBL/GenBank/DDBJ databases">
        <title>Plant Genome Project.</title>
        <authorList>
            <person name="Zhang R.-G."/>
        </authorList>
    </citation>
    <scope>NUCLEOTIDE SEQUENCE [LARGE SCALE GENOMIC DNA]</scope>
    <source>
        <strain evidence="18">YNK0</strain>
        <tissue evidence="18">Leaf</tissue>
    </source>
</reference>
<feature type="domain" description="FGAR-AT PurM N-terminal-like" evidence="17">
    <location>
        <begin position="761"/>
        <end position="913"/>
    </location>
</feature>
<evidence type="ECO:0000256" key="9">
    <source>
        <dbReference type="ARBA" id="ARBA00022842"/>
    </source>
</evidence>
<dbReference type="InterPro" id="IPR029062">
    <property type="entry name" value="Class_I_gatase-like"/>
</dbReference>
<dbReference type="FunFam" id="3.30.1330.10:FF:000009">
    <property type="entry name" value="Probable phosphoribosylformylglycinamidine synthase"/>
    <property type="match status" value="1"/>
</dbReference>
<keyword evidence="7" id="KW-0658">Purine biosynthesis</keyword>
<dbReference type="Gene3D" id="1.10.8.750">
    <property type="entry name" value="Phosphoribosylformylglycinamidine synthase, linker domain"/>
    <property type="match status" value="1"/>
</dbReference>
<dbReference type="PANTHER" id="PTHR10099:SF1">
    <property type="entry name" value="PHOSPHORIBOSYLFORMYLGLYCINAMIDINE SYNTHASE"/>
    <property type="match status" value="1"/>
</dbReference>
<dbReference type="Pfam" id="PF02769">
    <property type="entry name" value="AIRS_C"/>
    <property type="match status" value="2"/>
</dbReference>
<dbReference type="FunFam" id="3.30.1330.10:FF:000007">
    <property type="entry name" value="Phosphoribosylformylglycinamidine synthase, putative"/>
    <property type="match status" value="1"/>
</dbReference>
<dbReference type="Gene3D" id="3.40.50.880">
    <property type="match status" value="1"/>
</dbReference>
<dbReference type="InterPro" id="IPR036604">
    <property type="entry name" value="PurS-like_sf"/>
</dbReference>
<organism evidence="18 19">
    <name type="scientific">Tetracentron sinense</name>
    <name type="common">Spur-leaf</name>
    <dbReference type="NCBI Taxonomy" id="13715"/>
    <lineage>
        <taxon>Eukaryota</taxon>
        <taxon>Viridiplantae</taxon>
        <taxon>Streptophyta</taxon>
        <taxon>Embryophyta</taxon>
        <taxon>Tracheophyta</taxon>
        <taxon>Spermatophyta</taxon>
        <taxon>Magnoliopsida</taxon>
        <taxon>Trochodendrales</taxon>
        <taxon>Trochodendraceae</taxon>
        <taxon>Tetracentron</taxon>
    </lineage>
</organism>
<dbReference type="InterPro" id="IPR040707">
    <property type="entry name" value="FGAR-AT_N"/>
</dbReference>
<dbReference type="PANTHER" id="PTHR10099">
    <property type="entry name" value="PHOSPHORIBOSYLFORMYLGLYCINAMIDINE SYNTHASE"/>
    <property type="match status" value="1"/>
</dbReference>
<evidence type="ECO:0000256" key="12">
    <source>
        <dbReference type="ARBA" id="ARBA00032632"/>
    </source>
</evidence>
<evidence type="ECO:0000259" key="15">
    <source>
        <dbReference type="Pfam" id="PF18072"/>
    </source>
</evidence>
<dbReference type="Proteomes" id="UP000655225">
    <property type="component" value="Unassembled WGS sequence"/>
</dbReference>
<dbReference type="CDD" id="cd01740">
    <property type="entry name" value="GATase1_FGAR_AT"/>
    <property type="match status" value="1"/>
</dbReference>
<dbReference type="GO" id="GO:0006189">
    <property type="term" value="P:'de novo' IMP biosynthetic process"/>
    <property type="evidence" value="ECO:0007669"/>
    <property type="project" value="UniProtKB-UniPathway"/>
</dbReference>
<dbReference type="NCBIfam" id="NF003672">
    <property type="entry name" value="PRK05297.1"/>
    <property type="match status" value="1"/>
</dbReference>
<evidence type="ECO:0000259" key="14">
    <source>
        <dbReference type="Pfam" id="PF02769"/>
    </source>
</evidence>
<evidence type="ECO:0000259" key="16">
    <source>
        <dbReference type="Pfam" id="PF18076"/>
    </source>
</evidence>
<dbReference type="InterPro" id="IPR041609">
    <property type="entry name" value="PurL_linker"/>
</dbReference>
<name>A0A835DJJ5_TETSI</name>
<dbReference type="EC" id="6.3.5.3" evidence="3"/>
<keyword evidence="4" id="KW-0436">Ligase</keyword>
<dbReference type="Pfam" id="PF18072">
    <property type="entry name" value="FGAR-AT_linker"/>
    <property type="match status" value="1"/>
</dbReference>
<evidence type="ECO:0000256" key="2">
    <source>
        <dbReference type="ARBA" id="ARBA00008608"/>
    </source>
</evidence>
<evidence type="ECO:0000256" key="13">
    <source>
        <dbReference type="ARBA" id="ARBA00052585"/>
    </source>
</evidence>
<evidence type="ECO:0000256" key="3">
    <source>
        <dbReference type="ARBA" id="ARBA00012747"/>
    </source>
</evidence>
<keyword evidence="9" id="KW-0460">Magnesium</keyword>
<feature type="domain" description="Phosphoribosylformylglycinamidine synthase linker" evidence="15">
    <location>
        <begin position="273"/>
        <end position="322"/>
    </location>
</feature>
<dbReference type="SUPFAM" id="SSF56042">
    <property type="entry name" value="PurM C-terminal domain-like"/>
    <property type="match status" value="2"/>
</dbReference>
<evidence type="ECO:0000256" key="11">
    <source>
        <dbReference type="ARBA" id="ARBA00029823"/>
    </source>
</evidence>
<dbReference type="InterPro" id="IPR010073">
    <property type="entry name" value="PurL_large"/>
</dbReference>
<dbReference type="FunFam" id="3.90.650.10:FF:000017">
    <property type="entry name" value="Probable phosphoribosylformylglycinamidine synthase, chloroplastic/mitochondrial"/>
    <property type="match status" value="1"/>
</dbReference>
<dbReference type="EMBL" id="JABCRI010000007">
    <property type="protein sequence ID" value="KAF8402962.1"/>
    <property type="molecule type" value="Genomic_DNA"/>
</dbReference>
<evidence type="ECO:0000256" key="5">
    <source>
        <dbReference type="ARBA" id="ARBA00022723"/>
    </source>
</evidence>
<feature type="domain" description="Phosphoribosylformylglycinamidine synthase N-terminal" evidence="16">
    <location>
        <begin position="126"/>
        <end position="246"/>
    </location>
</feature>
<dbReference type="CDD" id="cd02204">
    <property type="entry name" value="PurL_repeat2"/>
    <property type="match status" value="1"/>
</dbReference>
<keyword evidence="19" id="KW-1185">Reference proteome</keyword>
<dbReference type="Gene3D" id="3.90.650.10">
    <property type="entry name" value="PurM-like C-terminal domain"/>
    <property type="match status" value="2"/>
</dbReference>
<dbReference type="Pfam" id="PF22689">
    <property type="entry name" value="FGAR-AT_PurM_N-like"/>
    <property type="match status" value="1"/>
</dbReference>
<evidence type="ECO:0000256" key="1">
    <source>
        <dbReference type="ARBA" id="ARBA00004920"/>
    </source>
</evidence>
<dbReference type="OrthoDB" id="6666987at2759"/>
<dbReference type="GO" id="GO:0004642">
    <property type="term" value="F:phosphoribosylformylglycinamidine synthase activity"/>
    <property type="evidence" value="ECO:0007669"/>
    <property type="project" value="UniProtKB-EC"/>
</dbReference>
<dbReference type="Gene3D" id="3.30.1330.10">
    <property type="entry name" value="PurM-like, N-terminal domain"/>
    <property type="match status" value="2"/>
</dbReference>
<evidence type="ECO:0000259" key="17">
    <source>
        <dbReference type="Pfam" id="PF22689"/>
    </source>
</evidence>
<protein>
    <recommendedName>
        <fullName evidence="3">phosphoribosylformylglycinamidine synthase</fullName>
        <ecNumber evidence="3">6.3.5.3</ecNumber>
    </recommendedName>
    <alternativeName>
        <fullName evidence="12">Formylglycinamide ribonucleotide amidotransferase</fullName>
    </alternativeName>
    <alternativeName>
        <fullName evidence="11">Formylglycinamide ribotide amidotransferase</fullName>
    </alternativeName>
</protein>
<dbReference type="SUPFAM" id="SSF82697">
    <property type="entry name" value="PurS-like"/>
    <property type="match status" value="1"/>
</dbReference>
<dbReference type="CDD" id="cd02203">
    <property type="entry name" value="PurL_repeat1"/>
    <property type="match status" value="1"/>
</dbReference>
<dbReference type="InterPro" id="IPR010918">
    <property type="entry name" value="PurM-like_C_dom"/>
</dbReference>
<dbReference type="SUPFAM" id="SSF52317">
    <property type="entry name" value="Class I glutamine amidotransferase-like"/>
    <property type="match status" value="1"/>
</dbReference>
<evidence type="ECO:0000256" key="6">
    <source>
        <dbReference type="ARBA" id="ARBA00022741"/>
    </source>
</evidence>
<dbReference type="GO" id="GO:0046872">
    <property type="term" value="F:metal ion binding"/>
    <property type="evidence" value="ECO:0007669"/>
    <property type="project" value="UniProtKB-KW"/>
</dbReference>
<proteinExistence type="inferred from homology"/>
<dbReference type="SUPFAM" id="SSF55326">
    <property type="entry name" value="PurM N-terminal domain-like"/>
    <property type="match status" value="2"/>
</dbReference>
<dbReference type="InterPro" id="IPR036921">
    <property type="entry name" value="PurM-like_N_sf"/>
</dbReference>
<dbReference type="Pfam" id="PF18076">
    <property type="entry name" value="FGAR-AT_N"/>
    <property type="match status" value="1"/>
</dbReference>
<evidence type="ECO:0000256" key="10">
    <source>
        <dbReference type="ARBA" id="ARBA00022962"/>
    </source>
</evidence>
<comment type="caution">
    <text evidence="18">The sequence shown here is derived from an EMBL/GenBank/DDBJ whole genome shotgun (WGS) entry which is preliminary data.</text>
</comment>
<accession>A0A835DJJ5</accession>
<dbReference type="PROSITE" id="PS51273">
    <property type="entry name" value="GATASE_TYPE_1"/>
    <property type="match status" value="1"/>
</dbReference>
<feature type="domain" description="PurM-like C-terminal" evidence="14">
    <location>
        <begin position="536"/>
        <end position="690"/>
    </location>
</feature>
<comment type="catalytic activity">
    <reaction evidence="13">
        <text>N(2)-formyl-N(1)-(5-phospho-beta-D-ribosyl)glycinamide + L-glutamine + ATP + H2O = 2-formamido-N(1)-(5-O-phospho-beta-D-ribosyl)acetamidine + L-glutamate + ADP + phosphate + H(+)</text>
        <dbReference type="Rhea" id="RHEA:17129"/>
        <dbReference type="ChEBI" id="CHEBI:15377"/>
        <dbReference type="ChEBI" id="CHEBI:15378"/>
        <dbReference type="ChEBI" id="CHEBI:29985"/>
        <dbReference type="ChEBI" id="CHEBI:30616"/>
        <dbReference type="ChEBI" id="CHEBI:43474"/>
        <dbReference type="ChEBI" id="CHEBI:58359"/>
        <dbReference type="ChEBI" id="CHEBI:147286"/>
        <dbReference type="ChEBI" id="CHEBI:147287"/>
        <dbReference type="ChEBI" id="CHEBI:456216"/>
        <dbReference type="EC" id="6.3.5.3"/>
    </reaction>
</comment>
<dbReference type="GO" id="GO:0005737">
    <property type="term" value="C:cytoplasm"/>
    <property type="evidence" value="ECO:0007669"/>
    <property type="project" value="TreeGrafter"/>
</dbReference>
<dbReference type="UniPathway" id="UPA00074">
    <property type="reaction ID" value="UER00128"/>
</dbReference>
<dbReference type="GO" id="GO:0005524">
    <property type="term" value="F:ATP binding"/>
    <property type="evidence" value="ECO:0007669"/>
    <property type="project" value="UniProtKB-KW"/>
</dbReference>
<gene>
    <name evidence="18" type="ORF">HHK36_011055</name>
</gene>
<comment type="pathway">
    <text evidence="1">Purine metabolism; IMP biosynthesis via de novo pathway; 5-amino-1-(5-phospho-D-ribosyl)imidazole from N(2)-formyl-N(1)-(5-phospho-D-ribosyl)glycinamide: step 1/2.</text>
</comment>
<evidence type="ECO:0000313" key="19">
    <source>
        <dbReference type="Proteomes" id="UP000655225"/>
    </source>
</evidence>
<keyword evidence="8" id="KW-0067">ATP-binding</keyword>
<feature type="domain" description="PurM-like C-terminal" evidence="14">
    <location>
        <begin position="946"/>
        <end position="1075"/>
    </location>
</feature>
<dbReference type="Pfam" id="PF13507">
    <property type="entry name" value="GATase_5"/>
    <property type="match status" value="1"/>
</dbReference>
<dbReference type="FunFam" id="3.40.50.880:FF:000014">
    <property type="entry name" value="Phosphoribosylformylglycinamidine synthase, putative"/>
    <property type="match status" value="1"/>
</dbReference>
<dbReference type="SMART" id="SM01211">
    <property type="entry name" value="GATase_5"/>
    <property type="match status" value="1"/>
</dbReference>
<dbReference type="OMA" id="LSANWMW"/>
<dbReference type="SUPFAM" id="SSF109736">
    <property type="entry name" value="FGAM synthase PurL, linker domain"/>
    <property type="match status" value="1"/>
</dbReference>
<comment type="similarity">
    <text evidence="2">In the N-terminal section; belongs to the FGAMS family.</text>
</comment>
<evidence type="ECO:0000256" key="7">
    <source>
        <dbReference type="ARBA" id="ARBA00022755"/>
    </source>
</evidence>
<keyword evidence="5" id="KW-0479">Metal-binding</keyword>
<dbReference type="InterPro" id="IPR055181">
    <property type="entry name" value="FGAR-AT_PurM_N-like"/>
</dbReference>
<dbReference type="HAMAP" id="MF_00419">
    <property type="entry name" value="PurL_1"/>
    <property type="match status" value="1"/>
</dbReference>
<evidence type="ECO:0000313" key="18">
    <source>
        <dbReference type="EMBL" id="KAF8402962.1"/>
    </source>
</evidence>
<dbReference type="FunFam" id="3.90.650.10:FF:000006">
    <property type="entry name" value="Phosphoribosylformylglycinamidine synthase, putative"/>
    <property type="match status" value="1"/>
</dbReference>
<keyword evidence="6" id="KW-0547">Nucleotide-binding</keyword>
<dbReference type="NCBIfam" id="TIGR01735">
    <property type="entry name" value="FGAM_synt"/>
    <property type="match status" value="1"/>
</dbReference>